<dbReference type="GeneID" id="34449174"/>
<dbReference type="OrthoDB" id="3745274at2759"/>
<gene>
    <name evidence="2" type="ORF">ABOM_005784</name>
</gene>
<dbReference type="Proteomes" id="UP000179179">
    <property type="component" value="Unassembled WGS sequence"/>
</dbReference>
<evidence type="ECO:0008006" key="4">
    <source>
        <dbReference type="Google" id="ProtNLM"/>
    </source>
</evidence>
<dbReference type="RefSeq" id="XP_022388767.1">
    <property type="nucleotide sequence ID" value="XM_022532913.1"/>
</dbReference>
<proteinExistence type="predicted"/>
<keyword evidence="1" id="KW-0732">Signal</keyword>
<reference evidence="2 3" key="1">
    <citation type="journal article" date="2016" name="Genome Biol. Evol.">
        <title>Draft genome sequence of an aflatoxigenic Aspergillus species, A. bombycis.</title>
        <authorList>
            <person name="Moore G.G."/>
            <person name="Mack B.M."/>
            <person name="Beltz S.B."/>
            <person name="Gilbert M.K."/>
        </authorList>
    </citation>
    <scope>NUCLEOTIDE SEQUENCE [LARGE SCALE GENOMIC DNA]</scope>
    <source>
        <strain evidence="3">NRRL 26010</strain>
    </source>
</reference>
<sequence>MHVLNNPVVLLALATAAQANPVEVTSDLQARANTWEAHAKYYGLGGKIGNEILVQGTWSNPIKNPGQDAGPCTARIGGIGGDAFDVRCNCKITGSGPLRFTSTCFVDWGASARNGDWAGGFSVAFECNAFNSCTGPNAYKVSGAHSRCHNQSGNVCNGFRVTP</sequence>
<dbReference type="EMBL" id="LYCR01000047">
    <property type="protein sequence ID" value="OGM45050.1"/>
    <property type="molecule type" value="Genomic_DNA"/>
</dbReference>
<name>A0A1F8A009_9EURO</name>
<comment type="caution">
    <text evidence="2">The sequence shown here is derived from an EMBL/GenBank/DDBJ whole genome shotgun (WGS) entry which is preliminary data.</text>
</comment>
<accession>A0A1F8A009</accession>
<protein>
    <recommendedName>
        <fullName evidence="4">Secreted protein</fullName>
    </recommendedName>
</protein>
<feature type="signal peptide" evidence="1">
    <location>
        <begin position="1"/>
        <end position="19"/>
    </location>
</feature>
<keyword evidence="3" id="KW-1185">Reference proteome</keyword>
<evidence type="ECO:0000313" key="3">
    <source>
        <dbReference type="Proteomes" id="UP000179179"/>
    </source>
</evidence>
<dbReference type="AlphaFoldDB" id="A0A1F8A009"/>
<evidence type="ECO:0000313" key="2">
    <source>
        <dbReference type="EMBL" id="OGM45050.1"/>
    </source>
</evidence>
<organism evidence="2 3">
    <name type="scientific">Aspergillus bombycis</name>
    <dbReference type="NCBI Taxonomy" id="109264"/>
    <lineage>
        <taxon>Eukaryota</taxon>
        <taxon>Fungi</taxon>
        <taxon>Dikarya</taxon>
        <taxon>Ascomycota</taxon>
        <taxon>Pezizomycotina</taxon>
        <taxon>Eurotiomycetes</taxon>
        <taxon>Eurotiomycetidae</taxon>
        <taxon>Eurotiales</taxon>
        <taxon>Aspergillaceae</taxon>
        <taxon>Aspergillus</taxon>
    </lineage>
</organism>
<evidence type="ECO:0000256" key="1">
    <source>
        <dbReference type="SAM" id="SignalP"/>
    </source>
</evidence>
<feature type="chain" id="PRO_5009534324" description="Secreted protein" evidence="1">
    <location>
        <begin position="20"/>
        <end position="163"/>
    </location>
</feature>